<dbReference type="SUPFAM" id="SSF64438">
    <property type="entry name" value="CNF1/YfiH-like putative cysteine hydrolases"/>
    <property type="match status" value="1"/>
</dbReference>
<evidence type="ECO:0000256" key="2">
    <source>
        <dbReference type="ARBA" id="ARBA00001947"/>
    </source>
</evidence>
<accession>A0ABS1JGQ4</accession>
<comment type="similarity">
    <text evidence="4 12">Belongs to the purine nucleoside phosphorylase YfiH/LACC1 family.</text>
</comment>
<evidence type="ECO:0000256" key="12">
    <source>
        <dbReference type="RuleBase" id="RU361274"/>
    </source>
</evidence>
<dbReference type="NCBIfam" id="TIGR00726">
    <property type="entry name" value="peptidoglycan editing factor PgeF"/>
    <property type="match status" value="1"/>
</dbReference>
<evidence type="ECO:0000256" key="9">
    <source>
        <dbReference type="ARBA" id="ARBA00047989"/>
    </source>
</evidence>
<comment type="catalytic activity">
    <reaction evidence="9">
        <text>adenosine + H2O + H(+) = inosine + NH4(+)</text>
        <dbReference type="Rhea" id="RHEA:24408"/>
        <dbReference type="ChEBI" id="CHEBI:15377"/>
        <dbReference type="ChEBI" id="CHEBI:15378"/>
        <dbReference type="ChEBI" id="CHEBI:16335"/>
        <dbReference type="ChEBI" id="CHEBI:17596"/>
        <dbReference type="ChEBI" id="CHEBI:28938"/>
        <dbReference type="EC" id="3.5.4.4"/>
    </reaction>
    <physiologicalReaction direction="left-to-right" evidence="9">
        <dbReference type="Rhea" id="RHEA:24409"/>
    </physiologicalReaction>
</comment>
<dbReference type="CDD" id="cd16833">
    <property type="entry name" value="YfiH"/>
    <property type="match status" value="1"/>
</dbReference>
<dbReference type="PANTHER" id="PTHR30616:SF2">
    <property type="entry name" value="PURINE NUCLEOSIDE PHOSPHORYLASE LACC1"/>
    <property type="match status" value="1"/>
</dbReference>
<dbReference type="InterPro" id="IPR003730">
    <property type="entry name" value="Cu_polyphenol_OxRdtase"/>
</dbReference>
<name>A0ABS1JGQ4_9BACL</name>
<comment type="catalytic activity">
    <reaction evidence="11">
        <text>S-methyl-5'-thioadenosine + phosphate = 5-(methylsulfanyl)-alpha-D-ribose 1-phosphate + adenine</text>
        <dbReference type="Rhea" id="RHEA:11852"/>
        <dbReference type="ChEBI" id="CHEBI:16708"/>
        <dbReference type="ChEBI" id="CHEBI:17509"/>
        <dbReference type="ChEBI" id="CHEBI:43474"/>
        <dbReference type="ChEBI" id="CHEBI:58533"/>
        <dbReference type="EC" id="2.4.2.28"/>
    </reaction>
    <physiologicalReaction direction="left-to-right" evidence="11">
        <dbReference type="Rhea" id="RHEA:11853"/>
    </physiologicalReaction>
</comment>
<dbReference type="InterPro" id="IPR011324">
    <property type="entry name" value="Cytotoxic_necrot_fac-like_cat"/>
</dbReference>
<reference evidence="13 14" key="1">
    <citation type="submission" date="2021-01" db="EMBL/GenBank/DDBJ databases">
        <title>Tumebacillus sp. strain ITR2 16S ribosomal RNA gene Genome sequencing and assembly.</title>
        <authorList>
            <person name="Kang M."/>
        </authorList>
    </citation>
    <scope>NUCLEOTIDE SEQUENCE [LARGE SCALE GENOMIC DNA]</scope>
    <source>
        <strain evidence="13 14">ITR2</strain>
    </source>
</reference>
<dbReference type="EMBL" id="JAEQNB010000013">
    <property type="protein sequence ID" value="MBL0389468.1"/>
    <property type="molecule type" value="Genomic_DNA"/>
</dbReference>
<evidence type="ECO:0000256" key="7">
    <source>
        <dbReference type="ARBA" id="ARBA00022801"/>
    </source>
</evidence>
<keyword evidence="14" id="KW-1185">Reference proteome</keyword>
<evidence type="ECO:0000256" key="3">
    <source>
        <dbReference type="ARBA" id="ARBA00003215"/>
    </source>
</evidence>
<keyword evidence="6" id="KW-0479">Metal-binding</keyword>
<sequence length="258" mass="27710">MTSRIIASFTTRHDGVSEAPYTSCNLGLHVGDDPAHVRENRARVGASLGLPLEAWVAGEQVHEATVTVVTEELKGRGSQDLESMIPATDALITNVPGIGLTTYAADCVPLLFSAPDVTAVGCAHAGWQGTVKKIAAHTVRALISHYGADPARMQVWIGPSIGPCCYEVDERVATQVRSAFPNAVEQLLTPNENGRWQLDLWQANVTALLEAGVLAEHIHREDACTSCRVDTYFSHRKEAGKTGRHAGIVAILQEKEGN</sequence>
<comment type="catalytic activity">
    <reaction evidence="1">
        <text>inosine + phosphate = alpha-D-ribose 1-phosphate + hypoxanthine</text>
        <dbReference type="Rhea" id="RHEA:27646"/>
        <dbReference type="ChEBI" id="CHEBI:17368"/>
        <dbReference type="ChEBI" id="CHEBI:17596"/>
        <dbReference type="ChEBI" id="CHEBI:43474"/>
        <dbReference type="ChEBI" id="CHEBI:57720"/>
        <dbReference type="EC" id="2.4.2.1"/>
    </reaction>
    <physiologicalReaction direction="left-to-right" evidence="1">
        <dbReference type="Rhea" id="RHEA:27647"/>
    </physiologicalReaction>
</comment>
<dbReference type="Gene3D" id="3.60.140.10">
    <property type="entry name" value="CNF1/YfiH-like putative cysteine hydrolases"/>
    <property type="match status" value="1"/>
</dbReference>
<dbReference type="RefSeq" id="WP_201638458.1">
    <property type="nucleotide sequence ID" value="NZ_JAEQNB010000013.1"/>
</dbReference>
<proteinExistence type="inferred from homology"/>
<evidence type="ECO:0000256" key="8">
    <source>
        <dbReference type="ARBA" id="ARBA00022833"/>
    </source>
</evidence>
<evidence type="ECO:0000256" key="11">
    <source>
        <dbReference type="ARBA" id="ARBA00049893"/>
    </source>
</evidence>
<gene>
    <name evidence="13" type="primary">pgeF</name>
    <name evidence="13" type="ORF">JJB07_23225</name>
</gene>
<dbReference type="Pfam" id="PF02578">
    <property type="entry name" value="Cu-oxidase_4"/>
    <property type="match status" value="1"/>
</dbReference>
<organism evidence="13 14">
    <name type="scientific">Tumebacillus amylolyticus</name>
    <dbReference type="NCBI Taxonomy" id="2801339"/>
    <lineage>
        <taxon>Bacteria</taxon>
        <taxon>Bacillati</taxon>
        <taxon>Bacillota</taxon>
        <taxon>Bacilli</taxon>
        <taxon>Bacillales</taxon>
        <taxon>Alicyclobacillaceae</taxon>
        <taxon>Tumebacillus</taxon>
    </lineage>
</organism>
<keyword evidence="7" id="KW-0378">Hydrolase</keyword>
<evidence type="ECO:0000256" key="6">
    <source>
        <dbReference type="ARBA" id="ARBA00022723"/>
    </source>
</evidence>
<evidence type="ECO:0000256" key="5">
    <source>
        <dbReference type="ARBA" id="ARBA00022679"/>
    </source>
</evidence>
<comment type="cofactor">
    <cofactor evidence="2">
        <name>Zn(2+)</name>
        <dbReference type="ChEBI" id="CHEBI:29105"/>
    </cofactor>
</comment>
<keyword evidence="5" id="KW-0808">Transferase</keyword>
<evidence type="ECO:0000256" key="10">
    <source>
        <dbReference type="ARBA" id="ARBA00048968"/>
    </source>
</evidence>
<comment type="function">
    <text evidence="3">Purine nucleoside enzyme that catalyzes the phosphorolysis of adenosine and inosine nucleosides, yielding D-ribose 1-phosphate and the respective free bases, adenine and hypoxanthine. Also catalyzes the phosphorolysis of S-methyl-5'-thioadenosine into adenine and S-methyl-5-thio-alpha-D-ribose 1-phosphate. Also has adenosine deaminase activity.</text>
</comment>
<evidence type="ECO:0000313" key="13">
    <source>
        <dbReference type="EMBL" id="MBL0389468.1"/>
    </source>
</evidence>
<protein>
    <recommendedName>
        <fullName evidence="12">Purine nucleoside phosphorylase</fullName>
    </recommendedName>
</protein>
<evidence type="ECO:0000256" key="1">
    <source>
        <dbReference type="ARBA" id="ARBA00000553"/>
    </source>
</evidence>
<dbReference type="Proteomes" id="UP000602284">
    <property type="component" value="Unassembled WGS sequence"/>
</dbReference>
<comment type="catalytic activity">
    <reaction evidence="10">
        <text>adenosine + phosphate = alpha-D-ribose 1-phosphate + adenine</text>
        <dbReference type="Rhea" id="RHEA:27642"/>
        <dbReference type="ChEBI" id="CHEBI:16335"/>
        <dbReference type="ChEBI" id="CHEBI:16708"/>
        <dbReference type="ChEBI" id="CHEBI:43474"/>
        <dbReference type="ChEBI" id="CHEBI:57720"/>
        <dbReference type="EC" id="2.4.2.1"/>
    </reaction>
    <physiologicalReaction direction="left-to-right" evidence="10">
        <dbReference type="Rhea" id="RHEA:27643"/>
    </physiologicalReaction>
</comment>
<evidence type="ECO:0000256" key="4">
    <source>
        <dbReference type="ARBA" id="ARBA00007353"/>
    </source>
</evidence>
<evidence type="ECO:0000313" key="14">
    <source>
        <dbReference type="Proteomes" id="UP000602284"/>
    </source>
</evidence>
<dbReference type="InterPro" id="IPR038371">
    <property type="entry name" value="Cu_polyphenol_OxRdtase_sf"/>
</dbReference>
<keyword evidence="8" id="KW-0862">Zinc</keyword>
<dbReference type="PANTHER" id="PTHR30616">
    <property type="entry name" value="UNCHARACTERIZED PROTEIN YFIH"/>
    <property type="match status" value="1"/>
</dbReference>
<comment type="caution">
    <text evidence="13">The sequence shown here is derived from an EMBL/GenBank/DDBJ whole genome shotgun (WGS) entry which is preliminary data.</text>
</comment>